<dbReference type="InterPro" id="IPR036291">
    <property type="entry name" value="NAD(P)-bd_dom_sf"/>
</dbReference>
<dbReference type="Pfam" id="PF01370">
    <property type="entry name" value="Epimerase"/>
    <property type="match status" value="1"/>
</dbReference>
<dbReference type="STRING" id="1797689.A3F24_00125"/>
<dbReference type="Proteomes" id="UP000178515">
    <property type="component" value="Unassembled WGS sequence"/>
</dbReference>
<evidence type="ECO:0000313" key="4">
    <source>
        <dbReference type="Proteomes" id="UP000178515"/>
    </source>
</evidence>
<dbReference type="AlphaFoldDB" id="A0A1G1Z4U6"/>
<feature type="domain" description="NAD-dependent epimerase/dehydratase" evidence="2">
    <location>
        <begin position="3"/>
        <end position="240"/>
    </location>
</feature>
<comment type="caution">
    <text evidence="3">The sequence shown here is derived from an EMBL/GenBank/DDBJ whole genome shotgun (WGS) entry which is preliminary data.</text>
</comment>
<dbReference type="PRINTS" id="PR01713">
    <property type="entry name" value="NUCEPIMERASE"/>
</dbReference>
<evidence type="ECO:0000313" key="3">
    <source>
        <dbReference type="EMBL" id="OGY58940.1"/>
    </source>
</evidence>
<protein>
    <submittedName>
        <fullName evidence="3">3-beta hydroxysteroid dehydrogenase</fullName>
    </submittedName>
</protein>
<sequence>MKILVTGAAGFIGSHLAERLKDNGHDVLGIDCFTPYYAKSLKELNARDVEEKGIKILNLNLAKDDLSEAIKNVEIVYHLAAQPGISARTPFETYLENNIIATYKLLESLQNSPSLKLFVNVATSSIYGAHAMDNEETAPKPTSQYGVTKLAAEQMVLSYGRDKEFPACSFRLFSVYGERERPEKLYPKLIDAILNDKEFPLFEESEKHLRSYSYIKDIIDGFMAVLDNVEKCKGEIFNIGCDTAITTGEGIKIVEDAIGKKAKIIVKPKRPGDQLETHANIEKARKILGYNPKTKPEEGLKREVEWFKEKIWKKIELYPPQ</sequence>
<dbReference type="PANTHER" id="PTHR43000">
    <property type="entry name" value="DTDP-D-GLUCOSE 4,6-DEHYDRATASE-RELATED"/>
    <property type="match status" value="1"/>
</dbReference>
<dbReference type="SUPFAM" id="SSF51735">
    <property type="entry name" value="NAD(P)-binding Rossmann-fold domains"/>
    <property type="match status" value="1"/>
</dbReference>
<organism evidence="3 4">
    <name type="scientific">Candidatus Colwellbacteria bacterium RIFCSPHIGHO2_12_FULL_44_17</name>
    <dbReference type="NCBI Taxonomy" id="1797689"/>
    <lineage>
        <taxon>Bacteria</taxon>
        <taxon>Candidatus Colwelliibacteriota</taxon>
    </lineage>
</organism>
<name>A0A1G1Z4U6_9BACT</name>
<accession>A0A1G1Z4U6</accession>
<dbReference type="Gene3D" id="3.40.50.720">
    <property type="entry name" value="NAD(P)-binding Rossmann-like Domain"/>
    <property type="match status" value="1"/>
</dbReference>
<evidence type="ECO:0000256" key="1">
    <source>
        <dbReference type="ARBA" id="ARBA00007637"/>
    </source>
</evidence>
<gene>
    <name evidence="3" type="ORF">A3F24_00125</name>
</gene>
<proteinExistence type="inferred from homology"/>
<dbReference type="EMBL" id="MHIX01000031">
    <property type="protein sequence ID" value="OGY58940.1"/>
    <property type="molecule type" value="Genomic_DNA"/>
</dbReference>
<reference evidence="3 4" key="1">
    <citation type="journal article" date="2016" name="Nat. Commun.">
        <title>Thousands of microbial genomes shed light on interconnected biogeochemical processes in an aquifer system.</title>
        <authorList>
            <person name="Anantharaman K."/>
            <person name="Brown C.T."/>
            <person name="Hug L.A."/>
            <person name="Sharon I."/>
            <person name="Castelle C.J."/>
            <person name="Probst A.J."/>
            <person name="Thomas B.C."/>
            <person name="Singh A."/>
            <person name="Wilkins M.J."/>
            <person name="Karaoz U."/>
            <person name="Brodie E.L."/>
            <person name="Williams K.H."/>
            <person name="Hubbard S.S."/>
            <person name="Banfield J.F."/>
        </authorList>
    </citation>
    <scope>NUCLEOTIDE SEQUENCE [LARGE SCALE GENOMIC DNA]</scope>
</reference>
<comment type="similarity">
    <text evidence="1">Belongs to the NAD(P)-dependent epimerase/dehydratase family.</text>
</comment>
<dbReference type="InterPro" id="IPR001509">
    <property type="entry name" value="Epimerase_deHydtase"/>
</dbReference>
<evidence type="ECO:0000259" key="2">
    <source>
        <dbReference type="Pfam" id="PF01370"/>
    </source>
</evidence>